<organism evidence="2 6">
    <name type="scientific">Rotaria socialis</name>
    <dbReference type="NCBI Taxonomy" id="392032"/>
    <lineage>
        <taxon>Eukaryota</taxon>
        <taxon>Metazoa</taxon>
        <taxon>Spiralia</taxon>
        <taxon>Gnathifera</taxon>
        <taxon>Rotifera</taxon>
        <taxon>Eurotatoria</taxon>
        <taxon>Bdelloidea</taxon>
        <taxon>Philodinida</taxon>
        <taxon>Philodinidae</taxon>
        <taxon>Rotaria</taxon>
    </lineage>
</organism>
<evidence type="ECO:0000313" key="2">
    <source>
        <dbReference type="EMBL" id="CAF3259326.1"/>
    </source>
</evidence>
<gene>
    <name evidence="5" type="ORF">HFQ381_LOCUS20935</name>
    <name evidence="3" type="ORF">LUA448_LOCUS12538</name>
    <name evidence="2" type="ORF">TIS948_LOCUS15677</name>
    <name evidence="4" type="ORF">UJA718_LOCUS16719</name>
</gene>
<evidence type="ECO:0000313" key="3">
    <source>
        <dbReference type="EMBL" id="CAF3345227.1"/>
    </source>
</evidence>
<dbReference type="Proteomes" id="UP000663851">
    <property type="component" value="Unassembled WGS sequence"/>
</dbReference>
<dbReference type="EMBL" id="CAJNYD010001532">
    <property type="protein sequence ID" value="CAF3345227.1"/>
    <property type="molecule type" value="Genomic_DNA"/>
</dbReference>
<dbReference type="InterPro" id="IPR051710">
    <property type="entry name" value="Phosphatase_SH3-domain"/>
</dbReference>
<dbReference type="InterPro" id="IPR013078">
    <property type="entry name" value="His_Pase_superF_clade-1"/>
</dbReference>
<protein>
    <recommendedName>
        <fullName evidence="8">Phosphoglycerate mutase</fullName>
    </recommendedName>
</protein>
<dbReference type="EMBL" id="CAJOBO010001832">
    <property type="protein sequence ID" value="CAF4412494.1"/>
    <property type="molecule type" value="Genomic_DNA"/>
</dbReference>
<name>A0A817RWE2_9BILA</name>
<sequence length="292" mass="33797">MQASFADIYTKTILTTMATVRKKRIYFARHGERIDWIDKNWMATGERPSDPSLSHYGLQQARELALYVAQIQPRITHIYASPFLRTIQTALQVAHELNRHVSSADEIIKIRLEPGYGEYFFDEWDQSTIYRPSSQLFEASQNIACIDQDYDSVIKSDYYLQTKIESRQQLRNRLKRVIESTLDSSKDDSNILIVTHAAPLIEGARALATITRERNQGMNNMEEIENQKNLETNNLSKWEMLPIRAGVCSLTYFELIDDKWILLENGLASYLSKGEQNVWIFPDDSSLYEPSE</sequence>
<dbReference type="Gene3D" id="3.40.50.1240">
    <property type="entry name" value="Phosphoglycerate mutase-like"/>
    <property type="match status" value="1"/>
</dbReference>
<keyword evidence="7" id="KW-1185">Reference proteome</keyword>
<reference evidence="2" key="1">
    <citation type="submission" date="2021-02" db="EMBL/GenBank/DDBJ databases">
        <authorList>
            <person name="Nowell W R."/>
        </authorList>
    </citation>
    <scope>NUCLEOTIDE SEQUENCE</scope>
</reference>
<dbReference type="EMBL" id="CAJNXB010002548">
    <property type="protein sequence ID" value="CAF3259326.1"/>
    <property type="molecule type" value="Genomic_DNA"/>
</dbReference>
<keyword evidence="1" id="KW-0175">Coiled coil</keyword>
<dbReference type="OrthoDB" id="414418at2759"/>
<dbReference type="EMBL" id="CAJOBP010002622">
    <property type="protein sequence ID" value="CAF4365314.1"/>
    <property type="molecule type" value="Genomic_DNA"/>
</dbReference>
<dbReference type="CDD" id="cd07067">
    <property type="entry name" value="HP_PGM_like"/>
    <property type="match status" value="1"/>
</dbReference>
<dbReference type="InterPro" id="IPR029033">
    <property type="entry name" value="His_PPase_superfam"/>
</dbReference>
<accession>A0A817RWE2</accession>
<evidence type="ECO:0000313" key="7">
    <source>
        <dbReference type="Proteomes" id="UP000663873"/>
    </source>
</evidence>
<comment type="caution">
    <text evidence="2">The sequence shown here is derived from an EMBL/GenBank/DDBJ whole genome shotgun (WGS) entry which is preliminary data.</text>
</comment>
<evidence type="ECO:0000313" key="5">
    <source>
        <dbReference type="EMBL" id="CAF4412494.1"/>
    </source>
</evidence>
<evidence type="ECO:0008006" key="8">
    <source>
        <dbReference type="Google" id="ProtNLM"/>
    </source>
</evidence>
<dbReference type="Pfam" id="PF00300">
    <property type="entry name" value="His_Phos_1"/>
    <property type="match status" value="1"/>
</dbReference>
<proteinExistence type="predicted"/>
<dbReference type="Proteomes" id="UP000663825">
    <property type="component" value="Unassembled WGS sequence"/>
</dbReference>
<feature type="coiled-coil region" evidence="1">
    <location>
        <begin position="207"/>
        <end position="241"/>
    </location>
</feature>
<dbReference type="AlphaFoldDB" id="A0A817RWE2"/>
<dbReference type="Proteomes" id="UP000663833">
    <property type="component" value="Unassembled WGS sequence"/>
</dbReference>
<evidence type="ECO:0000313" key="6">
    <source>
        <dbReference type="Proteomes" id="UP000663825"/>
    </source>
</evidence>
<dbReference type="Proteomes" id="UP000663873">
    <property type="component" value="Unassembled WGS sequence"/>
</dbReference>
<dbReference type="PANTHER" id="PTHR16469">
    <property type="entry name" value="UBIQUITIN-ASSOCIATED AND SH3 DOMAIN-CONTAINING BA-RELATED"/>
    <property type="match status" value="1"/>
</dbReference>
<dbReference type="SUPFAM" id="SSF53254">
    <property type="entry name" value="Phosphoglycerate mutase-like"/>
    <property type="match status" value="1"/>
</dbReference>
<evidence type="ECO:0000256" key="1">
    <source>
        <dbReference type="SAM" id="Coils"/>
    </source>
</evidence>
<evidence type="ECO:0000313" key="4">
    <source>
        <dbReference type="EMBL" id="CAF4365314.1"/>
    </source>
</evidence>
<dbReference type="SMART" id="SM00855">
    <property type="entry name" value="PGAM"/>
    <property type="match status" value="1"/>
</dbReference>
<dbReference type="PANTHER" id="PTHR16469:SF51">
    <property type="entry name" value="TRANSCRIPTION FACTOR TAU 55 KDA SUBUNIT"/>
    <property type="match status" value="1"/>
</dbReference>